<keyword evidence="1" id="KW-0472">Membrane</keyword>
<organism evidence="3 4">
    <name type="scientific">Candidatus Sulfuritelmatomonas gaucii</name>
    <dbReference type="NCBI Taxonomy" id="2043161"/>
    <lineage>
        <taxon>Bacteria</taxon>
        <taxon>Pseudomonadati</taxon>
        <taxon>Acidobacteriota</taxon>
        <taxon>Terriglobia</taxon>
        <taxon>Terriglobales</taxon>
        <taxon>Acidobacteriaceae</taxon>
        <taxon>Candidatus Sulfuritelmatomonas</taxon>
    </lineage>
</organism>
<gene>
    <name evidence="3" type="ORF">SBA5_400019</name>
</gene>
<sequence>MNLKKTLLMFGFPLMLALTAPLRAQTGCTDSPEDPTIVLALVGGAGALVGGVLGSLRRKSSDRRAGNKDSAH</sequence>
<accession>A0A2N9LK23</accession>
<feature type="signal peptide" evidence="2">
    <location>
        <begin position="1"/>
        <end position="24"/>
    </location>
</feature>
<keyword evidence="2" id="KW-0732">Signal</keyword>
<dbReference type="AlphaFoldDB" id="A0A2N9LK23"/>
<evidence type="ECO:0000313" key="4">
    <source>
        <dbReference type="Proteomes" id="UP000239735"/>
    </source>
</evidence>
<dbReference type="EMBL" id="OKRB01000098">
    <property type="protein sequence ID" value="SPE23608.1"/>
    <property type="molecule type" value="Genomic_DNA"/>
</dbReference>
<evidence type="ECO:0000256" key="2">
    <source>
        <dbReference type="SAM" id="SignalP"/>
    </source>
</evidence>
<evidence type="ECO:0000313" key="3">
    <source>
        <dbReference type="EMBL" id="SPE23608.1"/>
    </source>
</evidence>
<keyword evidence="1" id="KW-0812">Transmembrane</keyword>
<feature type="chain" id="PRO_5014692763" evidence="2">
    <location>
        <begin position="25"/>
        <end position="72"/>
    </location>
</feature>
<feature type="transmembrane region" description="Helical" evidence="1">
    <location>
        <begin position="36"/>
        <end position="56"/>
    </location>
</feature>
<dbReference type="Proteomes" id="UP000239735">
    <property type="component" value="Unassembled WGS sequence"/>
</dbReference>
<name>A0A2N9LK23_9BACT</name>
<reference evidence="4" key="1">
    <citation type="submission" date="2018-02" db="EMBL/GenBank/DDBJ databases">
        <authorList>
            <person name="Hausmann B."/>
        </authorList>
    </citation>
    <scope>NUCLEOTIDE SEQUENCE [LARGE SCALE GENOMIC DNA]</scope>
    <source>
        <strain evidence="4">Peat soil MAG SbA5</strain>
    </source>
</reference>
<dbReference type="InterPro" id="IPR026477">
    <property type="entry name" value="Targ_of_XrtJ"/>
</dbReference>
<proteinExistence type="predicted"/>
<protein>
    <submittedName>
        <fullName evidence="3">Putative Lipocalin family protein</fullName>
    </submittedName>
</protein>
<evidence type="ECO:0000256" key="1">
    <source>
        <dbReference type="SAM" id="Phobius"/>
    </source>
</evidence>
<keyword evidence="1" id="KW-1133">Transmembrane helix</keyword>
<dbReference type="NCBIfam" id="TIGR04200">
    <property type="entry name" value="targ_of_XrtJ"/>
    <property type="match status" value="1"/>
</dbReference>